<evidence type="ECO:0000256" key="2">
    <source>
        <dbReference type="ARBA" id="ARBA00022448"/>
    </source>
</evidence>
<keyword evidence="7 8" id="KW-0998">Cell outer membrane</keyword>
<evidence type="ECO:0000256" key="1">
    <source>
        <dbReference type="ARBA" id="ARBA00004571"/>
    </source>
</evidence>
<feature type="chain" id="PRO_5018778474" evidence="10">
    <location>
        <begin position="19"/>
        <end position="1064"/>
    </location>
</feature>
<dbReference type="NCBIfam" id="TIGR04056">
    <property type="entry name" value="OMP_RagA_SusC"/>
    <property type="match status" value="1"/>
</dbReference>
<evidence type="ECO:0000256" key="3">
    <source>
        <dbReference type="ARBA" id="ARBA00022452"/>
    </source>
</evidence>
<dbReference type="EMBL" id="RXOF01000005">
    <property type="protein sequence ID" value="RTQ50126.1"/>
    <property type="molecule type" value="Genomic_DNA"/>
</dbReference>
<evidence type="ECO:0000256" key="5">
    <source>
        <dbReference type="ARBA" id="ARBA00023077"/>
    </source>
</evidence>
<keyword evidence="4 8" id="KW-0812">Transmembrane</keyword>
<dbReference type="Gene3D" id="2.60.40.1120">
    <property type="entry name" value="Carboxypeptidase-like, regulatory domain"/>
    <property type="match status" value="1"/>
</dbReference>
<dbReference type="OrthoDB" id="9768177at2"/>
<dbReference type="Pfam" id="PF13715">
    <property type="entry name" value="CarbopepD_reg_2"/>
    <property type="match status" value="1"/>
</dbReference>
<dbReference type="InterPro" id="IPR023996">
    <property type="entry name" value="TonB-dep_OMP_SusC/RagA"/>
</dbReference>
<keyword evidence="2 8" id="KW-0813">Transport</keyword>
<evidence type="ECO:0000256" key="9">
    <source>
        <dbReference type="RuleBase" id="RU003357"/>
    </source>
</evidence>
<dbReference type="Gene3D" id="2.170.130.10">
    <property type="entry name" value="TonB-dependent receptor, plug domain"/>
    <property type="match status" value="1"/>
</dbReference>
<evidence type="ECO:0000313" key="13">
    <source>
        <dbReference type="EMBL" id="RTQ50126.1"/>
    </source>
</evidence>
<dbReference type="InterPro" id="IPR037066">
    <property type="entry name" value="Plug_dom_sf"/>
</dbReference>
<gene>
    <name evidence="13" type="ORF">EJV47_10845</name>
</gene>
<comment type="subcellular location">
    <subcellularLocation>
        <location evidence="1 8">Cell outer membrane</location>
        <topology evidence="1 8">Multi-pass membrane protein</topology>
    </subcellularLocation>
</comment>
<evidence type="ECO:0000313" key="14">
    <source>
        <dbReference type="Proteomes" id="UP000282184"/>
    </source>
</evidence>
<sequence length="1064" mass="116272">MKKLLVASLLMAPLAVHEAAAQGRSISGRVLDASSGQGLPGVTVLVKGTTNGASTNADGSYTLNVAADAATLVFSSIGYVTVERPIGNGSVVNVTLNNDTKQLGEVVITGGLGLQRQAKEIGYATAKIEAQELNQARVTNVTNGLAGKVSGLQIQTLSNGINPQVRVTLRGTRSLTGENQALIVLDGVLVPNDVLTALNPDDIADVTILKGANAAAIYGSQASNGALIITTKKGSTTPTVTFSHTSQFEEISFLPKLQEEFGLGSNEYFDPNDPATFFDNYIPYENQQYGPRFNGQMVPVGEPIGSASGDSQMLPYQAFPDERRKFFNRGYQMQNNVSFAGGDEKSKIFLSFQNVRNNGIVPKDVFDRNTFRLNASREFGKLKVGFNTSYSQKRIDATSNLDRDNSVYWNIINTSVQIPIRRYKNWQSDFYSTPDNYYNEYYQNPYFILDNNRVRSREDYLIGNVDLGYKLTDWASIQYRLGGTIANQASNTYQNQFTYSVYSVSRGARRDIPGFVLEQTSANTRLNSDLFINLNKSFGDITISGILGNNVQHGVSRWTNTRSSALAVPDVFNLENRVGAIQGSAATYRYRQFSFFADATLGFRDIYFLHGSVRNDQTSLLSKKNRSIVYPSVDASVVFTDAIPGLKDNSFLNYGKIRAGIARVGQFNVGSGRVGVAETYGAYALEPFFGLGSGFPFGPITSFTASNQLISPDLKPEFTTSYEVGTELAFLNRRANFAATYYFQNSTNQTVSAGVSRTTGFSSYLLNAGKVQNKGVELDLNITPIQLDNSLTWKVGANYNYNNNEVKAITTDITELALSTGGNAQVYAIVGQPYPVLRGSYYVKDDQGRTVVTPTAVAGHGTQYFPTKASDLKVFGNTLPKHKYGFNTSLAFKGITLAAQAEYRTGYYVYHSIGENLDFTGGSQRSAEYGRLPFVFPNSSVRNPDGTFSANTSNLTPGGAEFFANAAYNTTVAENYVTKGDFFKIREVSLSYSVPASLLESTRVIKGVSLNLYARNLYTWVPKENQWTDPEFSFGNSNSNAVGINTINQTPPTRFYGASLSATF</sequence>
<dbReference type="AlphaFoldDB" id="A0A3S0JHJ9"/>
<feature type="signal peptide" evidence="10">
    <location>
        <begin position="1"/>
        <end position="18"/>
    </location>
</feature>
<dbReference type="InterPro" id="IPR023997">
    <property type="entry name" value="TonB-dep_OMP_SusC/RagA_CS"/>
</dbReference>
<feature type="domain" description="TonB-dependent receptor plug" evidence="12">
    <location>
        <begin position="119"/>
        <end position="226"/>
    </location>
</feature>
<evidence type="ECO:0000256" key="7">
    <source>
        <dbReference type="ARBA" id="ARBA00023237"/>
    </source>
</evidence>
<keyword evidence="3 8" id="KW-1134">Transmembrane beta strand</keyword>
<dbReference type="InterPro" id="IPR000531">
    <property type="entry name" value="Beta-barrel_TonB"/>
</dbReference>
<proteinExistence type="inferred from homology"/>
<organism evidence="13 14">
    <name type="scientific">Hymenobacter gummosus</name>
    <dbReference type="NCBI Taxonomy" id="1776032"/>
    <lineage>
        <taxon>Bacteria</taxon>
        <taxon>Pseudomonadati</taxon>
        <taxon>Bacteroidota</taxon>
        <taxon>Cytophagia</taxon>
        <taxon>Cytophagales</taxon>
        <taxon>Hymenobacteraceae</taxon>
        <taxon>Hymenobacter</taxon>
    </lineage>
</organism>
<keyword evidence="5 9" id="KW-0798">TonB box</keyword>
<comment type="caution">
    <text evidence="13">The sequence shown here is derived from an EMBL/GenBank/DDBJ whole genome shotgun (WGS) entry which is preliminary data.</text>
</comment>
<evidence type="ECO:0000256" key="10">
    <source>
        <dbReference type="SAM" id="SignalP"/>
    </source>
</evidence>
<dbReference type="InterPro" id="IPR039426">
    <property type="entry name" value="TonB-dep_rcpt-like"/>
</dbReference>
<dbReference type="GO" id="GO:0009279">
    <property type="term" value="C:cell outer membrane"/>
    <property type="evidence" value="ECO:0007669"/>
    <property type="project" value="UniProtKB-SubCell"/>
</dbReference>
<evidence type="ECO:0000256" key="8">
    <source>
        <dbReference type="PROSITE-ProRule" id="PRU01360"/>
    </source>
</evidence>
<accession>A0A3S0JHJ9</accession>
<dbReference type="SUPFAM" id="SSF49464">
    <property type="entry name" value="Carboxypeptidase regulatory domain-like"/>
    <property type="match status" value="1"/>
</dbReference>
<dbReference type="InterPro" id="IPR036942">
    <property type="entry name" value="Beta-barrel_TonB_sf"/>
</dbReference>
<name>A0A3S0JHJ9_9BACT</name>
<evidence type="ECO:0000256" key="4">
    <source>
        <dbReference type="ARBA" id="ARBA00022692"/>
    </source>
</evidence>
<keyword evidence="10" id="KW-0732">Signal</keyword>
<keyword evidence="6 8" id="KW-0472">Membrane</keyword>
<comment type="similarity">
    <text evidence="8 9">Belongs to the TonB-dependent receptor family.</text>
</comment>
<protein>
    <submittedName>
        <fullName evidence="13">SusC/RagA family TonB-linked outer membrane protein</fullName>
    </submittedName>
</protein>
<dbReference type="Proteomes" id="UP000282184">
    <property type="component" value="Unassembled WGS sequence"/>
</dbReference>
<evidence type="ECO:0000259" key="12">
    <source>
        <dbReference type="Pfam" id="PF07715"/>
    </source>
</evidence>
<dbReference type="SUPFAM" id="SSF56935">
    <property type="entry name" value="Porins"/>
    <property type="match status" value="1"/>
</dbReference>
<dbReference type="PROSITE" id="PS52016">
    <property type="entry name" value="TONB_DEPENDENT_REC_3"/>
    <property type="match status" value="1"/>
</dbReference>
<dbReference type="Pfam" id="PF00593">
    <property type="entry name" value="TonB_dep_Rec_b-barrel"/>
    <property type="match status" value="1"/>
</dbReference>
<feature type="domain" description="TonB-dependent receptor-like beta-barrel" evidence="11">
    <location>
        <begin position="422"/>
        <end position="886"/>
    </location>
</feature>
<dbReference type="RefSeq" id="WP_126693176.1">
    <property type="nucleotide sequence ID" value="NZ_RXOF01000005.1"/>
</dbReference>
<evidence type="ECO:0000256" key="6">
    <source>
        <dbReference type="ARBA" id="ARBA00023136"/>
    </source>
</evidence>
<evidence type="ECO:0000259" key="11">
    <source>
        <dbReference type="Pfam" id="PF00593"/>
    </source>
</evidence>
<dbReference type="InterPro" id="IPR012910">
    <property type="entry name" value="Plug_dom"/>
</dbReference>
<reference evidence="13 14" key="1">
    <citation type="submission" date="2018-12" db="EMBL/GenBank/DDBJ databases">
        <title>Hymenobacter gummosus sp. nov., isolated from a spring.</title>
        <authorList>
            <person name="Nie L."/>
        </authorList>
    </citation>
    <scope>NUCLEOTIDE SEQUENCE [LARGE SCALE GENOMIC DNA]</scope>
    <source>
        <strain evidence="13 14">KCTC 52166</strain>
    </source>
</reference>
<dbReference type="Pfam" id="PF07715">
    <property type="entry name" value="Plug"/>
    <property type="match status" value="1"/>
</dbReference>
<keyword evidence="14" id="KW-1185">Reference proteome</keyword>
<dbReference type="NCBIfam" id="TIGR04057">
    <property type="entry name" value="SusC_RagA_signa"/>
    <property type="match status" value="1"/>
</dbReference>
<dbReference type="InterPro" id="IPR008969">
    <property type="entry name" value="CarboxyPept-like_regulatory"/>
</dbReference>
<dbReference type="Gene3D" id="2.40.170.20">
    <property type="entry name" value="TonB-dependent receptor, beta-barrel domain"/>
    <property type="match status" value="1"/>
</dbReference>